<sequence length="170" mass="19306">MTGPNTTQLPKDSVQAQKSVQTISDADFSPKISGQTPSDAVSSEPQVAPTWITPTGQLPNNVVDNMKQISPESTTMVKSLGRFLFLEPADFHLDMDTPWNLSSRQQMNQGQVAANLFRDKLQRHRRPRSPEELQENCQDTANVPIDTISYRKYFPVHHDRYLEDPQKVKR</sequence>
<keyword evidence="3" id="KW-1185">Reference proteome</keyword>
<proteinExistence type="predicted"/>
<evidence type="ECO:0000256" key="1">
    <source>
        <dbReference type="SAM" id="MobiDB-lite"/>
    </source>
</evidence>
<dbReference type="Proteomes" id="UP000054560">
    <property type="component" value="Unassembled WGS sequence"/>
</dbReference>
<evidence type="ECO:0000313" key="3">
    <source>
        <dbReference type="Proteomes" id="UP000054560"/>
    </source>
</evidence>
<protein>
    <submittedName>
        <fullName evidence="2">Uncharacterized protein</fullName>
    </submittedName>
</protein>
<feature type="compositionally biased region" description="Polar residues" evidence="1">
    <location>
        <begin position="32"/>
        <end position="45"/>
    </location>
</feature>
<dbReference type="EMBL" id="KQ241798">
    <property type="protein sequence ID" value="KNC83953.1"/>
    <property type="molecule type" value="Genomic_DNA"/>
</dbReference>
<feature type="compositionally biased region" description="Polar residues" evidence="1">
    <location>
        <begin position="1"/>
        <end position="24"/>
    </location>
</feature>
<evidence type="ECO:0000313" key="2">
    <source>
        <dbReference type="EMBL" id="KNC83953.1"/>
    </source>
</evidence>
<name>A0A0L0G6U1_9EUKA</name>
<accession>A0A0L0G6U1</accession>
<gene>
    <name evidence="2" type="ORF">SARC_03817</name>
</gene>
<dbReference type="AlphaFoldDB" id="A0A0L0G6U1"/>
<dbReference type="RefSeq" id="XP_014157855.1">
    <property type="nucleotide sequence ID" value="XM_014302380.1"/>
</dbReference>
<reference evidence="2 3" key="1">
    <citation type="submission" date="2011-02" db="EMBL/GenBank/DDBJ databases">
        <title>The Genome Sequence of Sphaeroforma arctica JP610.</title>
        <authorList>
            <consortium name="The Broad Institute Genome Sequencing Platform"/>
            <person name="Russ C."/>
            <person name="Cuomo C."/>
            <person name="Young S.K."/>
            <person name="Zeng Q."/>
            <person name="Gargeya S."/>
            <person name="Alvarado L."/>
            <person name="Berlin A."/>
            <person name="Chapman S.B."/>
            <person name="Chen Z."/>
            <person name="Freedman E."/>
            <person name="Gellesch M."/>
            <person name="Goldberg J."/>
            <person name="Griggs A."/>
            <person name="Gujja S."/>
            <person name="Heilman E."/>
            <person name="Heiman D."/>
            <person name="Howarth C."/>
            <person name="Mehta T."/>
            <person name="Neiman D."/>
            <person name="Pearson M."/>
            <person name="Roberts A."/>
            <person name="Saif S."/>
            <person name="Shea T."/>
            <person name="Shenoy N."/>
            <person name="Sisk P."/>
            <person name="Stolte C."/>
            <person name="Sykes S."/>
            <person name="White J."/>
            <person name="Yandava C."/>
            <person name="Burger G."/>
            <person name="Gray M.W."/>
            <person name="Holland P.W.H."/>
            <person name="King N."/>
            <person name="Lang F.B.F."/>
            <person name="Roger A.J."/>
            <person name="Ruiz-Trillo I."/>
            <person name="Haas B."/>
            <person name="Nusbaum C."/>
            <person name="Birren B."/>
        </authorList>
    </citation>
    <scope>NUCLEOTIDE SEQUENCE [LARGE SCALE GENOMIC DNA]</scope>
    <source>
        <strain evidence="2 3">JP610</strain>
    </source>
</reference>
<dbReference type="GeneID" id="25904321"/>
<organism evidence="2 3">
    <name type="scientific">Sphaeroforma arctica JP610</name>
    <dbReference type="NCBI Taxonomy" id="667725"/>
    <lineage>
        <taxon>Eukaryota</taxon>
        <taxon>Ichthyosporea</taxon>
        <taxon>Ichthyophonida</taxon>
        <taxon>Sphaeroforma</taxon>
    </lineage>
</organism>
<feature type="region of interest" description="Disordered" evidence="1">
    <location>
        <begin position="1"/>
        <end position="46"/>
    </location>
</feature>